<evidence type="ECO:0000256" key="1">
    <source>
        <dbReference type="SAM" id="MobiDB-lite"/>
    </source>
</evidence>
<proteinExistence type="predicted"/>
<gene>
    <name evidence="2" type="ORF">RDB_LOCUS89325</name>
</gene>
<dbReference type="GO" id="GO:0000444">
    <property type="term" value="C:MIS12/MIND type complex"/>
    <property type="evidence" value="ECO:0007669"/>
    <property type="project" value="InterPro"/>
</dbReference>
<dbReference type="AlphaFoldDB" id="A0A8H3C4Y9"/>
<dbReference type="Proteomes" id="UP000663831">
    <property type="component" value="Unassembled WGS sequence"/>
</dbReference>
<organism evidence="2 3">
    <name type="scientific">Rhizoctonia solani</name>
    <dbReference type="NCBI Taxonomy" id="456999"/>
    <lineage>
        <taxon>Eukaryota</taxon>
        <taxon>Fungi</taxon>
        <taxon>Dikarya</taxon>
        <taxon>Basidiomycota</taxon>
        <taxon>Agaricomycotina</taxon>
        <taxon>Agaricomycetes</taxon>
        <taxon>Cantharellales</taxon>
        <taxon>Ceratobasidiaceae</taxon>
        <taxon>Rhizoctonia</taxon>
    </lineage>
</organism>
<dbReference type="GO" id="GO:0051301">
    <property type="term" value="P:cell division"/>
    <property type="evidence" value="ECO:0007669"/>
    <property type="project" value="InterPro"/>
</dbReference>
<comment type="caution">
    <text evidence="2">The sequence shown here is derived from an EMBL/GenBank/DDBJ whole genome shotgun (WGS) entry which is preliminary data.</text>
</comment>
<dbReference type="Pfam" id="PF08202">
    <property type="entry name" value="MIS13"/>
    <property type="match status" value="1"/>
</dbReference>
<protein>
    <submittedName>
        <fullName evidence="2">Uncharacterized protein</fullName>
    </submittedName>
</protein>
<accession>A0A8H3C4Y9</accession>
<feature type="region of interest" description="Disordered" evidence="1">
    <location>
        <begin position="58"/>
        <end position="79"/>
    </location>
</feature>
<dbReference type="EMBL" id="CAJMWV010002949">
    <property type="protein sequence ID" value="CAE6473345.1"/>
    <property type="molecule type" value="Genomic_DNA"/>
</dbReference>
<feature type="compositionally biased region" description="Polar residues" evidence="1">
    <location>
        <begin position="58"/>
        <end position="71"/>
    </location>
</feature>
<evidence type="ECO:0000313" key="2">
    <source>
        <dbReference type="EMBL" id="CAE6473345.1"/>
    </source>
</evidence>
<evidence type="ECO:0000313" key="3">
    <source>
        <dbReference type="Proteomes" id="UP000663831"/>
    </source>
</evidence>
<sequence length="159" mass="17289">MPTTRRRTDPKPVARKGNLRNAAVLTLSQVSKFVNLPVAQDVIDGSWAIKRLASGQIDTSISPSRTSNSNKPLPPHPKNITNAQAISKLEAYNQVCQVEDNAWSELIAAYNSQQAQVVAALATPAEKEPKEIELDDQWRQGMQLVKEGVGGGAEADDEM</sequence>
<dbReference type="GO" id="GO:0007059">
    <property type="term" value="P:chromosome segregation"/>
    <property type="evidence" value="ECO:0007669"/>
    <property type="project" value="InterPro"/>
</dbReference>
<reference evidence="2" key="1">
    <citation type="submission" date="2021-01" db="EMBL/GenBank/DDBJ databases">
        <authorList>
            <person name="Kaushik A."/>
        </authorList>
    </citation>
    <scope>NUCLEOTIDE SEQUENCE</scope>
    <source>
        <strain evidence="2">AG3-1AP</strain>
    </source>
</reference>
<feature type="non-terminal residue" evidence="2">
    <location>
        <position position="1"/>
    </location>
</feature>
<dbReference type="InterPro" id="IPR013218">
    <property type="entry name" value="Dsn1/Mis13"/>
</dbReference>
<name>A0A8H3C4Y9_9AGAM</name>